<keyword evidence="2" id="KW-1185">Reference proteome</keyword>
<accession>A0A7W8NH57</accession>
<gene>
    <name evidence="1" type="ORF">HNQ08_002753</name>
</gene>
<name>A0A7W8NH57_9DEIO</name>
<reference evidence="1 2" key="1">
    <citation type="submission" date="2020-08" db="EMBL/GenBank/DDBJ databases">
        <title>Genomic Encyclopedia of Type Strains, Phase IV (KMG-IV): sequencing the most valuable type-strain genomes for metagenomic binning, comparative biology and taxonomic classification.</title>
        <authorList>
            <person name="Goeker M."/>
        </authorList>
    </citation>
    <scope>NUCLEOTIDE SEQUENCE [LARGE SCALE GENOMIC DNA]</scope>
    <source>
        <strain evidence="1 2">DSM 27939</strain>
    </source>
</reference>
<dbReference type="EMBL" id="JACHFL010000006">
    <property type="protein sequence ID" value="MBB5363647.1"/>
    <property type="molecule type" value="Genomic_DNA"/>
</dbReference>
<protein>
    <submittedName>
        <fullName evidence="1">Uncharacterized protein</fullName>
    </submittedName>
</protein>
<comment type="caution">
    <text evidence="1">The sequence shown here is derived from an EMBL/GenBank/DDBJ whole genome shotgun (WGS) entry which is preliminary data.</text>
</comment>
<dbReference type="AlphaFoldDB" id="A0A7W8NH57"/>
<evidence type="ECO:0000313" key="1">
    <source>
        <dbReference type="EMBL" id="MBB5363647.1"/>
    </source>
</evidence>
<proteinExistence type="predicted"/>
<dbReference type="Proteomes" id="UP000552709">
    <property type="component" value="Unassembled WGS sequence"/>
</dbReference>
<evidence type="ECO:0000313" key="2">
    <source>
        <dbReference type="Proteomes" id="UP000552709"/>
    </source>
</evidence>
<sequence>MNHVWDVVVHQQPFEKGLGRLTVSVRLQQDIEHRAGFIDSPPQPEFLPHHVETDLIQGPPGTPEGFPVAQRLGEKRRELNVPLAKGFVEEWRPHGRPFTTMADDNTALVQQFLDITFAQGEPVVEPEGVPDDAERKTVSVGFAVSHKPSA</sequence>
<organism evidence="1 2">
    <name type="scientific">Deinococcus humi</name>
    <dbReference type="NCBI Taxonomy" id="662880"/>
    <lineage>
        <taxon>Bacteria</taxon>
        <taxon>Thermotogati</taxon>
        <taxon>Deinococcota</taxon>
        <taxon>Deinococci</taxon>
        <taxon>Deinococcales</taxon>
        <taxon>Deinococcaceae</taxon>
        <taxon>Deinococcus</taxon>
    </lineage>
</organism>